<keyword evidence="8" id="KW-0411">Iron-sulfur</keyword>
<evidence type="ECO:0000256" key="6">
    <source>
        <dbReference type="ARBA" id="ARBA00022967"/>
    </source>
</evidence>
<dbReference type="PROSITE" id="PS00198">
    <property type="entry name" value="4FE4S_FER_1"/>
    <property type="match status" value="2"/>
</dbReference>
<accession>A0A1J5PEG6</accession>
<dbReference type="InterPro" id="IPR010226">
    <property type="entry name" value="NADH_quinone_OxRdtase_chainI"/>
</dbReference>
<evidence type="ECO:0000256" key="5">
    <source>
        <dbReference type="ARBA" id="ARBA00022737"/>
    </source>
</evidence>
<gene>
    <name evidence="13" type="primary">nuoI_13</name>
    <name evidence="13" type="ORF">GALL_483600</name>
</gene>
<reference evidence="13" key="1">
    <citation type="submission" date="2016-10" db="EMBL/GenBank/DDBJ databases">
        <title>Sequence of Gallionella enrichment culture.</title>
        <authorList>
            <person name="Poehlein A."/>
            <person name="Muehling M."/>
            <person name="Daniel R."/>
        </authorList>
    </citation>
    <scope>NUCLEOTIDE SEQUENCE</scope>
</reference>
<dbReference type="GO" id="GO:0046872">
    <property type="term" value="F:metal ion binding"/>
    <property type="evidence" value="ECO:0007669"/>
    <property type="project" value="UniProtKB-KW"/>
</dbReference>
<comment type="caution">
    <text evidence="13">The sequence shown here is derived from an EMBL/GenBank/DDBJ whole genome shotgun (WGS) entry which is preliminary data.</text>
</comment>
<dbReference type="InterPro" id="IPR017896">
    <property type="entry name" value="4Fe4S_Fe-S-bd"/>
</dbReference>
<dbReference type="InterPro" id="IPR017900">
    <property type="entry name" value="4Fe4S_Fe_S_CS"/>
</dbReference>
<dbReference type="Pfam" id="PF12838">
    <property type="entry name" value="Fer4_7"/>
    <property type="match status" value="1"/>
</dbReference>
<evidence type="ECO:0000256" key="9">
    <source>
        <dbReference type="ARBA" id="ARBA00023027"/>
    </source>
</evidence>
<evidence type="ECO:0000313" key="13">
    <source>
        <dbReference type="EMBL" id="OIQ70033.1"/>
    </source>
</evidence>
<organism evidence="13">
    <name type="scientific">mine drainage metagenome</name>
    <dbReference type="NCBI Taxonomy" id="410659"/>
    <lineage>
        <taxon>unclassified sequences</taxon>
        <taxon>metagenomes</taxon>
        <taxon>ecological metagenomes</taxon>
    </lineage>
</organism>
<evidence type="ECO:0000256" key="11">
    <source>
        <dbReference type="ARBA" id="ARBA00023136"/>
    </source>
</evidence>
<protein>
    <submittedName>
        <fullName evidence="13">NADH-quinone oxidoreductase subunit I</fullName>
        <ecNumber evidence="13">1.6.5.11</ecNumber>
    </submittedName>
</protein>
<name>A0A1J5PEG6_9ZZZZ</name>
<keyword evidence="1" id="KW-1003">Cell membrane</keyword>
<dbReference type="Gene3D" id="3.30.70.3270">
    <property type="match status" value="1"/>
</dbReference>
<keyword evidence="10" id="KW-0830">Ubiquinone</keyword>
<evidence type="ECO:0000256" key="4">
    <source>
        <dbReference type="ARBA" id="ARBA00022723"/>
    </source>
</evidence>
<evidence type="ECO:0000256" key="3">
    <source>
        <dbReference type="ARBA" id="ARBA00022719"/>
    </source>
</evidence>
<dbReference type="PANTHER" id="PTHR10849:SF24">
    <property type="entry name" value="NADH-QUINONE OXIDOREDUCTASE SUBUNIT I 2"/>
    <property type="match status" value="1"/>
</dbReference>
<keyword evidence="11" id="KW-0472">Membrane</keyword>
<dbReference type="SUPFAM" id="SSF54862">
    <property type="entry name" value="4Fe-4S ferredoxins"/>
    <property type="match status" value="1"/>
</dbReference>
<dbReference type="AlphaFoldDB" id="A0A1J5PEG6"/>
<feature type="domain" description="4Fe-4S ferredoxin-type" evidence="12">
    <location>
        <begin position="102"/>
        <end position="133"/>
    </location>
</feature>
<evidence type="ECO:0000259" key="12">
    <source>
        <dbReference type="PROSITE" id="PS51379"/>
    </source>
</evidence>
<evidence type="ECO:0000256" key="10">
    <source>
        <dbReference type="ARBA" id="ARBA00023075"/>
    </source>
</evidence>
<dbReference type="GO" id="GO:0016020">
    <property type="term" value="C:membrane"/>
    <property type="evidence" value="ECO:0007669"/>
    <property type="project" value="InterPro"/>
</dbReference>
<keyword evidence="4" id="KW-0479">Metal-binding</keyword>
<feature type="domain" description="4Fe-4S ferredoxin-type" evidence="12">
    <location>
        <begin position="61"/>
        <end position="93"/>
    </location>
</feature>
<keyword evidence="5" id="KW-0677">Repeat</keyword>
<dbReference type="EMBL" id="MLJW01004404">
    <property type="protein sequence ID" value="OIQ70033.1"/>
    <property type="molecule type" value="Genomic_DNA"/>
</dbReference>
<dbReference type="EC" id="1.6.5.11" evidence="13"/>
<keyword evidence="13" id="KW-0560">Oxidoreductase</keyword>
<keyword evidence="2" id="KW-0004">4Fe-4S</keyword>
<dbReference type="GO" id="GO:0051539">
    <property type="term" value="F:4 iron, 4 sulfur cluster binding"/>
    <property type="evidence" value="ECO:0007669"/>
    <property type="project" value="UniProtKB-KW"/>
</dbReference>
<dbReference type="GO" id="GO:0016651">
    <property type="term" value="F:oxidoreductase activity, acting on NAD(P)H"/>
    <property type="evidence" value="ECO:0007669"/>
    <property type="project" value="InterPro"/>
</dbReference>
<dbReference type="HAMAP" id="MF_01351">
    <property type="entry name" value="NDH1_NuoI"/>
    <property type="match status" value="1"/>
</dbReference>
<dbReference type="PROSITE" id="PS51379">
    <property type="entry name" value="4FE4S_FER_2"/>
    <property type="match status" value="2"/>
</dbReference>
<keyword evidence="3" id="KW-0874">Quinone</keyword>
<keyword evidence="9" id="KW-0520">NAD</keyword>
<keyword evidence="7" id="KW-0408">Iron</keyword>
<evidence type="ECO:0000256" key="7">
    <source>
        <dbReference type="ARBA" id="ARBA00023004"/>
    </source>
</evidence>
<keyword evidence="6" id="KW-1278">Translocase</keyword>
<proteinExistence type="inferred from homology"/>
<dbReference type="PANTHER" id="PTHR10849">
    <property type="entry name" value="NADH DEHYDROGENASE UBIQUINONE IRON-SULFUR PROTEIN 8, MITOCHONDRIAL"/>
    <property type="match status" value="1"/>
</dbReference>
<evidence type="ECO:0000256" key="1">
    <source>
        <dbReference type="ARBA" id="ARBA00022475"/>
    </source>
</evidence>
<evidence type="ECO:0000256" key="2">
    <source>
        <dbReference type="ARBA" id="ARBA00022485"/>
    </source>
</evidence>
<dbReference type="GO" id="GO:0048038">
    <property type="term" value="F:quinone binding"/>
    <property type="evidence" value="ECO:0007669"/>
    <property type="project" value="UniProtKB-KW"/>
</dbReference>
<sequence length="169" mass="19276">MRLLKTLIPGDIAAGLTLTGKYFGKVFFSANRKKVRAHLKHFTQEYPEIPVRLAPRFRGRLTLLKDEQGEIKCVCCLACEKICPTQVITIEKGKMEGRKMPYPVRYDFEMERCIFCEFCVESCGFDSIILNHQFELAAYNREDFSLGMKGLGQNMFAPSPVGKYSVAED</sequence>
<evidence type="ECO:0000256" key="8">
    <source>
        <dbReference type="ARBA" id="ARBA00023014"/>
    </source>
</evidence>